<dbReference type="SUPFAM" id="SSF51695">
    <property type="entry name" value="PLC-like phosphodiesterases"/>
    <property type="match status" value="1"/>
</dbReference>
<name>A0ABD0P755_CIRMR</name>
<reference evidence="2 3" key="1">
    <citation type="submission" date="2024-05" db="EMBL/GenBank/DDBJ databases">
        <title>Genome sequencing and assembly of Indian major carp, Cirrhinus mrigala (Hamilton, 1822).</title>
        <authorList>
            <person name="Mohindra V."/>
            <person name="Chowdhury L.M."/>
            <person name="Lal K."/>
            <person name="Jena J.K."/>
        </authorList>
    </citation>
    <scope>NUCLEOTIDE SEQUENCE [LARGE SCALE GENOMIC DNA]</scope>
    <source>
        <strain evidence="2">CM1030</strain>
        <tissue evidence="2">Blood</tissue>
    </source>
</reference>
<dbReference type="EMBL" id="JAMKFB020000017">
    <property type="protein sequence ID" value="KAL0169480.1"/>
    <property type="molecule type" value="Genomic_DNA"/>
</dbReference>
<dbReference type="InterPro" id="IPR017946">
    <property type="entry name" value="PLC-like_Pdiesterase_TIM-brl"/>
</dbReference>
<feature type="region of interest" description="Disordered" evidence="1">
    <location>
        <begin position="1"/>
        <end position="75"/>
    </location>
</feature>
<dbReference type="AlphaFoldDB" id="A0ABD0P755"/>
<feature type="compositionally biased region" description="Pro residues" evidence="1">
    <location>
        <begin position="60"/>
        <end position="75"/>
    </location>
</feature>
<evidence type="ECO:0000313" key="2">
    <source>
        <dbReference type="EMBL" id="KAL0169480.1"/>
    </source>
</evidence>
<sequence>LKPGHPVPSPSELMGKILIKNKKSSAPASKPEQAKKAPGPEQANGAVDDSESNQTADPNQPAPANPEGSDPPPAT</sequence>
<accession>A0ABD0P755</accession>
<organism evidence="2 3">
    <name type="scientific">Cirrhinus mrigala</name>
    <name type="common">Mrigala</name>
    <dbReference type="NCBI Taxonomy" id="683832"/>
    <lineage>
        <taxon>Eukaryota</taxon>
        <taxon>Metazoa</taxon>
        <taxon>Chordata</taxon>
        <taxon>Craniata</taxon>
        <taxon>Vertebrata</taxon>
        <taxon>Euteleostomi</taxon>
        <taxon>Actinopterygii</taxon>
        <taxon>Neopterygii</taxon>
        <taxon>Teleostei</taxon>
        <taxon>Ostariophysi</taxon>
        <taxon>Cypriniformes</taxon>
        <taxon>Cyprinidae</taxon>
        <taxon>Labeoninae</taxon>
        <taxon>Labeonini</taxon>
        <taxon>Cirrhinus</taxon>
    </lineage>
</organism>
<dbReference type="Proteomes" id="UP001529510">
    <property type="component" value="Unassembled WGS sequence"/>
</dbReference>
<evidence type="ECO:0000313" key="3">
    <source>
        <dbReference type="Proteomes" id="UP001529510"/>
    </source>
</evidence>
<feature type="non-terminal residue" evidence="2">
    <location>
        <position position="75"/>
    </location>
</feature>
<proteinExistence type="predicted"/>
<keyword evidence="3" id="KW-1185">Reference proteome</keyword>
<comment type="caution">
    <text evidence="2">The sequence shown here is derived from an EMBL/GenBank/DDBJ whole genome shotgun (WGS) entry which is preliminary data.</text>
</comment>
<protein>
    <submittedName>
        <fullName evidence="2">Uncharacterized protein</fullName>
    </submittedName>
</protein>
<feature type="non-terminal residue" evidence="2">
    <location>
        <position position="1"/>
    </location>
</feature>
<evidence type="ECO:0000256" key="1">
    <source>
        <dbReference type="SAM" id="MobiDB-lite"/>
    </source>
</evidence>
<gene>
    <name evidence="2" type="ORF">M9458_034076</name>
</gene>